<gene>
    <name evidence="10" type="ORF">N7456_011685</name>
</gene>
<dbReference type="PANTHER" id="PTHR24305:SF107">
    <property type="entry name" value="P450, PUTATIVE (EUROFUNG)-RELATED"/>
    <property type="match status" value="1"/>
</dbReference>
<keyword evidence="4 9" id="KW-0349">Heme</keyword>
<dbReference type="GO" id="GO:0016705">
    <property type="term" value="F:oxidoreductase activity, acting on paired donors, with incorporation or reduction of molecular oxygen"/>
    <property type="evidence" value="ECO:0007669"/>
    <property type="project" value="InterPro"/>
</dbReference>
<evidence type="ECO:0000256" key="2">
    <source>
        <dbReference type="ARBA" id="ARBA00005179"/>
    </source>
</evidence>
<feature type="binding site" description="axial binding residue" evidence="9">
    <location>
        <position position="447"/>
    </location>
    <ligand>
        <name>heme</name>
        <dbReference type="ChEBI" id="CHEBI:30413"/>
    </ligand>
    <ligandPart>
        <name>Fe</name>
        <dbReference type="ChEBI" id="CHEBI:18248"/>
    </ligandPart>
</feature>
<dbReference type="Proteomes" id="UP001149165">
    <property type="component" value="Unassembled WGS sequence"/>
</dbReference>
<dbReference type="CDD" id="cd11051">
    <property type="entry name" value="CYP59-like"/>
    <property type="match status" value="1"/>
</dbReference>
<reference evidence="10" key="2">
    <citation type="journal article" date="2023" name="IMA Fungus">
        <title>Comparative genomic study of the Penicillium genus elucidates a diverse pangenome and 15 lateral gene transfer events.</title>
        <authorList>
            <person name="Petersen C."/>
            <person name="Sorensen T."/>
            <person name="Nielsen M.R."/>
            <person name="Sondergaard T.E."/>
            <person name="Sorensen J.L."/>
            <person name="Fitzpatrick D.A."/>
            <person name="Frisvad J.C."/>
            <person name="Nielsen K.L."/>
        </authorList>
    </citation>
    <scope>NUCLEOTIDE SEQUENCE</scope>
    <source>
        <strain evidence="10">IBT 30069</strain>
    </source>
</reference>
<dbReference type="PANTHER" id="PTHR24305">
    <property type="entry name" value="CYTOCHROME P450"/>
    <property type="match status" value="1"/>
</dbReference>
<dbReference type="GO" id="GO:0043386">
    <property type="term" value="P:mycotoxin biosynthetic process"/>
    <property type="evidence" value="ECO:0007669"/>
    <property type="project" value="UniProtKB-ARBA"/>
</dbReference>
<proteinExistence type="inferred from homology"/>
<dbReference type="SUPFAM" id="SSF48264">
    <property type="entry name" value="Cytochrome P450"/>
    <property type="match status" value="1"/>
</dbReference>
<evidence type="ECO:0000256" key="4">
    <source>
        <dbReference type="ARBA" id="ARBA00022617"/>
    </source>
</evidence>
<dbReference type="InterPro" id="IPR036396">
    <property type="entry name" value="Cyt_P450_sf"/>
</dbReference>
<evidence type="ECO:0000313" key="10">
    <source>
        <dbReference type="EMBL" id="KAJ5088069.1"/>
    </source>
</evidence>
<dbReference type="InterPro" id="IPR002401">
    <property type="entry name" value="Cyt_P450_E_grp-I"/>
</dbReference>
<dbReference type="InterPro" id="IPR050121">
    <property type="entry name" value="Cytochrome_P450_monoxygenase"/>
</dbReference>
<reference evidence="10" key="1">
    <citation type="submission" date="2022-11" db="EMBL/GenBank/DDBJ databases">
        <authorList>
            <person name="Petersen C."/>
        </authorList>
    </citation>
    <scope>NUCLEOTIDE SEQUENCE</scope>
    <source>
        <strain evidence="10">IBT 30069</strain>
    </source>
</reference>
<dbReference type="EMBL" id="JAPQKH010000007">
    <property type="protein sequence ID" value="KAJ5088069.1"/>
    <property type="molecule type" value="Genomic_DNA"/>
</dbReference>
<dbReference type="Gene3D" id="1.10.630.10">
    <property type="entry name" value="Cytochrome P450"/>
    <property type="match status" value="1"/>
</dbReference>
<dbReference type="PRINTS" id="PR00463">
    <property type="entry name" value="EP450I"/>
</dbReference>
<evidence type="ECO:0000256" key="7">
    <source>
        <dbReference type="ARBA" id="ARBA00023004"/>
    </source>
</evidence>
<evidence type="ECO:0000256" key="5">
    <source>
        <dbReference type="ARBA" id="ARBA00022723"/>
    </source>
</evidence>
<keyword evidence="5 9" id="KW-0479">Metal-binding</keyword>
<keyword evidence="7 9" id="KW-0408">Iron</keyword>
<organism evidence="10 11">
    <name type="scientific">Penicillium angulare</name>
    <dbReference type="NCBI Taxonomy" id="116970"/>
    <lineage>
        <taxon>Eukaryota</taxon>
        <taxon>Fungi</taxon>
        <taxon>Dikarya</taxon>
        <taxon>Ascomycota</taxon>
        <taxon>Pezizomycotina</taxon>
        <taxon>Eurotiomycetes</taxon>
        <taxon>Eurotiomycetidae</taxon>
        <taxon>Eurotiales</taxon>
        <taxon>Aspergillaceae</taxon>
        <taxon>Penicillium</taxon>
    </lineage>
</organism>
<sequence length="522" mass="59330">MAVATMGPGILDYIQANAGRLVLALGSPVLPSAPQTGLARIPKGAQQSNALTLLSYEFPEFDNCFYIDLWPFAKPLLVITSSDLAVQACQTYALPKPSELDEYFHPFTGGPNIFTTNGPEWKKARSLFQPAFGNRRITKQVPHIVDEVQGYVEVLRDYARNGETFSLKRVTCDLLMDIIGSFTLNDHLSSQRQHNDLAAAMRALADWHVQDEEWNPFVRWNPMRYIVEWYSAYKMSQYIENALDKRYEAWKNTDSPEEPESMMDLAIADFMQDRPTSRDLDPDFKKWATIQIRTFFFAGHDSTAATIVYCLYLLSKRPEILAQVRAEHDQTFGVDISTTAQQLRERPELTNQLPLTTAVIKEVLRLYPPASALRGGMPGVYLEDKNGHKFPTEGLLVWIVHGAIQRNPNYWPEPHSFIPERWLVNQDHHLYPPKHAFRPFEAGPRDCFGQSLAMVDIKVALALTLREFDFHDQYAEWDRKHPGGSGPKTVFGERAYQVPQGAAQPVHGMPCRVVQRQQAGHV</sequence>
<dbReference type="GO" id="GO:0020037">
    <property type="term" value="F:heme binding"/>
    <property type="evidence" value="ECO:0007669"/>
    <property type="project" value="InterPro"/>
</dbReference>
<dbReference type="PRINTS" id="PR00385">
    <property type="entry name" value="P450"/>
</dbReference>
<comment type="cofactor">
    <cofactor evidence="1 9">
        <name>heme</name>
        <dbReference type="ChEBI" id="CHEBI:30413"/>
    </cofactor>
</comment>
<evidence type="ECO:0000313" key="11">
    <source>
        <dbReference type="Proteomes" id="UP001149165"/>
    </source>
</evidence>
<comment type="pathway">
    <text evidence="2">Secondary metabolite biosynthesis.</text>
</comment>
<comment type="caution">
    <text evidence="10">The sequence shown here is derived from an EMBL/GenBank/DDBJ whole genome shotgun (WGS) entry which is preliminary data.</text>
</comment>
<dbReference type="GO" id="GO:0004497">
    <property type="term" value="F:monooxygenase activity"/>
    <property type="evidence" value="ECO:0007669"/>
    <property type="project" value="UniProtKB-KW"/>
</dbReference>
<evidence type="ECO:0000256" key="9">
    <source>
        <dbReference type="PIRSR" id="PIRSR602401-1"/>
    </source>
</evidence>
<name>A0A9W9EUB3_9EURO</name>
<dbReference type="InterPro" id="IPR001128">
    <property type="entry name" value="Cyt_P450"/>
</dbReference>
<evidence type="ECO:0000256" key="8">
    <source>
        <dbReference type="ARBA" id="ARBA00023033"/>
    </source>
</evidence>
<evidence type="ECO:0000256" key="6">
    <source>
        <dbReference type="ARBA" id="ARBA00023002"/>
    </source>
</evidence>
<keyword evidence="11" id="KW-1185">Reference proteome</keyword>
<dbReference type="GO" id="GO:0005506">
    <property type="term" value="F:iron ion binding"/>
    <property type="evidence" value="ECO:0007669"/>
    <property type="project" value="InterPro"/>
</dbReference>
<keyword evidence="6" id="KW-0560">Oxidoreductase</keyword>
<dbReference type="Pfam" id="PF00067">
    <property type="entry name" value="p450"/>
    <property type="match status" value="1"/>
</dbReference>
<evidence type="ECO:0000256" key="1">
    <source>
        <dbReference type="ARBA" id="ARBA00001971"/>
    </source>
</evidence>
<dbReference type="OrthoDB" id="10029320at2759"/>
<evidence type="ECO:0000256" key="3">
    <source>
        <dbReference type="ARBA" id="ARBA00010617"/>
    </source>
</evidence>
<dbReference type="AlphaFoldDB" id="A0A9W9EUB3"/>
<accession>A0A9W9EUB3</accession>
<keyword evidence="8" id="KW-0503">Monooxygenase</keyword>
<protein>
    <submittedName>
        <fullName evidence="10">Cytochrome protein</fullName>
    </submittedName>
</protein>
<comment type="similarity">
    <text evidence="3">Belongs to the cytochrome P450 family.</text>
</comment>